<dbReference type="Proteomes" id="UP001497453">
    <property type="component" value="Chromosome 9"/>
</dbReference>
<proteinExistence type="predicted"/>
<evidence type="ECO:0000313" key="2">
    <source>
        <dbReference type="Proteomes" id="UP001497453"/>
    </source>
</evidence>
<protein>
    <submittedName>
        <fullName evidence="1">Uncharacterized protein</fullName>
    </submittedName>
</protein>
<evidence type="ECO:0000313" key="1">
    <source>
        <dbReference type="EMBL" id="CAL1716268.1"/>
    </source>
</evidence>
<organism evidence="1 2">
    <name type="scientific">Somion occarium</name>
    <dbReference type="NCBI Taxonomy" id="3059160"/>
    <lineage>
        <taxon>Eukaryota</taxon>
        <taxon>Fungi</taxon>
        <taxon>Dikarya</taxon>
        <taxon>Basidiomycota</taxon>
        <taxon>Agaricomycotina</taxon>
        <taxon>Agaricomycetes</taxon>
        <taxon>Polyporales</taxon>
        <taxon>Cerrenaceae</taxon>
        <taxon>Somion</taxon>
    </lineage>
</organism>
<keyword evidence="2" id="KW-1185">Reference proteome</keyword>
<sequence length="191" mass="21518">MIDINPIFKFTSALVHKVGRRYDRRSGWFRRSALSRCRSMCRFSRGWLRSRSSRLFRWKIELNLGRRWLNFWPRLSTFNGLFSVDGAALTVVTSTKGDAEGVGCFDGTADPAGPQTELSCSLKRAVALLFVDALLSVDFAERFANRSRSPILLSDSGIISLDFPLSTALGVLSRSRQLSEDVCEILRSRMS</sequence>
<reference evidence="2" key="1">
    <citation type="submission" date="2024-04" db="EMBL/GenBank/DDBJ databases">
        <authorList>
            <person name="Shaw F."/>
            <person name="Minotto A."/>
        </authorList>
    </citation>
    <scope>NUCLEOTIDE SEQUENCE [LARGE SCALE GENOMIC DNA]</scope>
</reference>
<dbReference type="EMBL" id="OZ037952">
    <property type="protein sequence ID" value="CAL1716268.1"/>
    <property type="molecule type" value="Genomic_DNA"/>
</dbReference>
<gene>
    <name evidence="1" type="ORF">GFSPODELE1_LOCUS10676</name>
</gene>
<name>A0ABP1E8B8_9APHY</name>
<accession>A0ABP1E8B8</accession>